<evidence type="ECO:0000256" key="2">
    <source>
        <dbReference type="SAM" id="MobiDB-lite"/>
    </source>
</evidence>
<organism evidence="3 4">
    <name type="scientific">Castanea mollissima</name>
    <name type="common">Chinese chestnut</name>
    <dbReference type="NCBI Taxonomy" id="60419"/>
    <lineage>
        <taxon>Eukaryota</taxon>
        <taxon>Viridiplantae</taxon>
        <taxon>Streptophyta</taxon>
        <taxon>Embryophyta</taxon>
        <taxon>Tracheophyta</taxon>
        <taxon>Spermatophyta</taxon>
        <taxon>Magnoliopsida</taxon>
        <taxon>eudicotyledons</taxon>
        <taxon>Gunneridae</taxon>
        <taxon>Pentapetalae</taxon>
        <taxon>rosids</taxon>
        <taxon>fabids</taxon>
        <taxon>Fagales</taxon>
        <taxon>Fagaceae</taxon>
        <taxon>Castanea</taxon>
    </lineage>
</organism>
<feature type="compositionally biased region" description="Basic and acidic residues" evidence="2">
    <location>
        <begin position="54"/>
        <end position="65"/>
    </location>
</feature>
<evidence type="ECO:0000313" key="4">
    <source>
        <dbReference type="Proteomes" id="UP000737018"/>
    </source>
</evidence>
<keyword evidence="4" id="KW-1185">Reference proteome</keyword>
<name>A0A8J4R7E5_9ROSI</name>
<gene>
    <name evidence="3" type="ORF">CMV_016696</name>
</gene>
<keyword evidence="1" id="KW-0175">Coiled coil</keyword>
<dbReference type="AlphaFoldDB" id="A0A8J4R7E5"/>
<dbReference type="OrthoDB" id="1698935at2759"/>
<reference evidence="3" key="1">
    <citation type="submission" date="2020-03" db="EMBL/GenBank/DDBJ databases">
        <title>Castanea mollissima Vanexum genome sequencing.</title>
        <authorList>
            <person name="Staton M."/>
        </authorList>
    </citation>
    <scope>NUCLEOTIDE SEQUENCE</scope>
    <source>
        <tissue evidence="3">Leaf</tissue>
    </source>
</reference>
<feature type="coiled-coil region" evidence="1">
    <location>
        <begin position="227"/>
        <end position="324"/>
    </location>
</feature>
<feature type="region of interest" description="Disordered" evidence="2">
    <location>
        <begin position="1"/>
        <end position="68"/>
    </location>
</feature>
<protein>
    <submittedName>
        <fullName evidence="3">Uncharacterized protein</fullName>
    </submittedName>
</protein>
<dbReference type="Proteomes" id="UP000737018">
    <property type="component" value="Unassembled WGS sequence"/>
</dbReference>
<dbReference type="EMBL" id="JRKL02002571">
    <property type="protein sequence ID" value="KAF3958396.1"/>
    <property type="molecule type" value="Genomic_DNA"/>
</dbReference>
<evidence type="ECO:0000313" key="3">
    <source>
        <dbReference type="EMBL" id="KAF3958396.1"/>
    </source>
</evidence>
<feature type="compositionally biased region" description="Basic residues" evidence="2">
    <location>
        <begin position="37"/>
        <end position="53"/>
    </location>
</feature>
<accession>A0A8J4R7E5</accession>
<sequence>MGRLRAGESLYKPPPLPQVVRFKPNTDPKTKSPPSRPRTKRPRLNLYKRKTQQRKQEDQNEERNVDVTMTTSFEDEMEEETNTNNNNNNDDVVTVAAGAIAADVSGEYTGPLSLLRKFPNNSSAIANSNNLNQLAPATRELYAKTAESLKKLLVSELSSWSGDVETMVASANRAFETLDWLQPDCTEFYDAVRDLLSRRAQLSSLETELRTHQNEEESDAGNFQARSKEALEALARSEAEYKKAGERVSCLKSRVSEIRVVLKKLEDESKREEVMLVDRKREWDQCIESHLALKKEEKELAEQMEEKQKIIKKIKRLRDEAEAGVQGSIKALSSLC</sequence>
<comment type="caution">
    <text evidence="3">The sequence shown here is derived from an EMBL/GenBank/DDBJ whole genome shotgun (WGS) entry which is preliminary data.</text>
</comment>
<proteinExistence type="predicted"/>
<evidence type="ECO:0000256" key="1">
    <source>
        <dbReference type="SAM" id="Coils"/>
    </source>
</evidence>